<gene>
    <name evidence="6" type="ORF">DERF_013885</name>
</gene>
<evidence type="ECO:0000259" key="5">
    <source>
        <dbReference type="PROSITE" id="PS50222"/>
    </source>
</evidence>
<keyword evidence="7" id="KW-1185">Reference proteome</keyword>
<dbReference type="InterPro" id="IPR052110">
    <property type="entry name" value="MCFD2-like"/>
</dbReference>
<comment type="caution">
    <text evidence="6">The sequence shown here is derived from an EMBL/GenBank/DDBJ whole genome shotgun (WGS) entry which is preliminary data.</text>
</comment>
<evidence type="ECO:0000256" key="1">
    <source>
        <dbReference type="ARBA" id="ARBA00022729"/>
    </source>
</evidence>
<dbReference type="Gene3D" id="1.10.238.10">
    <property type="entry name" value="EF-hand"/>
    <property type="match status" value="1"/>
</dbReference>
<dbReference type="PROSITE" id="PS00018">
    <property type="entry name" value="EF_HAND_1"/>
    <property type="match status" value="1"/>
</dbReference>
<keyword evidence="1 4" id="KW-0732">Signal</keyword>
<feature type="chain" id="PRO_5036995865" description="EF-hand domain-containing protein" evidence="4">
    <location>
        <begin position="30"/>
        <end position="157"/>
    </location>
</feature>
<proteinExistence type="predicted"/>
<dbReference type="PANTHER" id="PTHR23104:SF1">
    <property type="entry name" value="EF-HAND DOMAIN-CONTAINING PROTEIN"/>
    <property type="match status" value="1"/>
</dbReference>
<evidence type="ECO:0000256" key="3">
    <source>
        <dbReference type="ARBA" id="ARBA00022837"/>
    </source>
</evidence>
<evidence type="ECO:0000313" key="6">
    <source>
        <dbReference type="EMBL" id="KAH9497955.1"/>
    </source>
</evidence>
<dbReference type="EMBL" id="ASGP02000007">
    <property type="protein sequence ID" value="KAH9497955.1"/>
    <property type="molecule type" value="Genomic_DNA"/>
</dbReference>
<dbReference type="GO" id="GO:0005509">
    <property type="term" value="F:calcium ion binding"/>
    <property type="evidence" value="ECO:0007669"/>
    <property type="project" value="InterPro"/>
</dbReference>
<evidence type="ECO:0000256" key="2">
    <source>
        <dbReference type="ARBA" id="ARBA00022737"/>
    </source>
</evidence>
<dbReference type="InterPro" id="IPR011992">
    <property type="entry name" value="EF-hand-dom_pair"/>
</dbReference>
<organism evidence="6 7">
    <name type="scientific">Dermatophagoides farinae</name>
    <name type="common">American house dust mite</name>
    <dbReference type="NCBI Taxonomy" id="6954"/>
    <lineage>
        <taxon>Eukaryota</taxon>
        <taxon>Metazoa</taxon>
        <taxon>Ecdysozoa</taxon>
        <taxon>Arthropoda</taxon>
        <taxon>Chelicerata</taxon>
        <taxon>Arachnida</taxon>
        <taxon>Acari</taxon>
        <taxon>Acariformes</taxon>
        <taxon>Sarcoptiformes</taxon>
        <taxon>Astigmata</taxon>
        <taxon>Psoroptidia</taxon>
        <taxon>Analgoidea</taxon>
        <taxon>Pyroglyphidae</taxon>
        <taxon>Dermatophagoidinae</taxon>
        <taxon>Dermatophagoides</taxon>
    </lineage>
</organism>
<dbReference type="SUPFAM" id="SSF47473">
    <property type="entry name" value="EF-hand"/>
    <property type="match status" value="1"/>
</dbReference>
<keyword evidence="3" id="KW-0106">Calcium</keyword>
<keyword evidence="2" id="KW-0677">Repeat</keyword>
<reference evidence="6" key="2">
    <citation type="journal article" date="2022" name="Res Sq">
        <title>Comparative Genomics Reveals Insights into the Divergent Evolution of Astigmatic Mites and Household Pest Adaptations.</title>
        <authorList>
            <person name="Xiong Q."/>
            <person name="Wan A.T.-Y."/>
            <person name="Liu X.-Y."/>
            <person name="Fung C.S.-H."/>
            <person name="Xiao X."/>
            <person name="Malainual N."/>
            <person name="Hou J."/>
            <person name="Wang L."/>
            <person name="Wang M."/>
            <person name="Yang K."/>
            <person name="Cui Y."/>
            <person name="Leung E."/>
            <person name="Nong W."/>
            <person name="Shin S.-K."/>
            <person name="Au S."/>
            <person name="Jeong K.Y."/>
            <person name="Chew F.T."/>
            <person name="Hui J."/>
            <person name="Leung T.F."/>
            <person name="Tungtrongchitr A."/>
            <person name="Zhong N."/>
            <person name="Liu Z."/>
            <person name="Tsui S."/>
        </authorList>
    </citation>
    <scope>NUCLEOTIDE SEQUENCE</scope>
    <source>
        <strain evidence="6">Derf</strain>
        <tissue evidence="6">Whole organism</tissue>
    </source>
</reference>
<dbReference type="InterPro" id="IPR018247">
    <property type="entry name" value="EF_Hand_1_Ca_BS"/>
</dbReference>
<accession>A0A922L2S7</accession>
<protein>
    <recommendedName>
        <fullName evidence="5">EF-hand domain-containing protein</fullName>
    </recommendedName>
</protein>
<feature type="domain" description="EF-hand" evidence="5">
    <location>
        <begin position="126"/>
        <end position="157"/>
    </location>
</feature>
<dbReference type="InterPro" id="IPR002048">
    <property type="entry name" value="EF_hand_dom"/>
</dbReference>
<dbReference type="AlphaFoldDB" id="A0A922L2S7"/>
<dbReference type="Proteomes" id="UP000790347">
    <property type="component" value="Unassembled WGS sequence"/>
</dbReference>
<evidence type="ECO:0000313" key="7">
    <source>
        <dbReference type="Proteomes" id="UP000790347"/>
    </source>
</evidence>
<sequence>MNKKILTLSSPSSLLVIFIVVIFINISMAHNNQNNGGGHIKHDLKEQYFIDVNDDPNGHQQPQTQQEERDMIFYNFKLHDYDDNLRLDGLEILSSIYHDMEPSSNDDLKKMTSDQLRRYWHEQISLDAGKIDQILTLFDLDNDGYISYGEYLLSLNI</sequence>
<reference evidence="6" key="1">
    <citation type="submission" date="2013-05" db="EMBL/GenBank/DDBJ databases">
        <authorList>
            <person name="Yim A.K.Y."/>
            <person name="Chan T.F."/>
            <person name="Ji K.M."/>
            <person name="Liu X.Y."/>
            <person name="Zhou J.W."/>
            <person name="Li R.Q."/>
            <person name="Yang K.Y."/>
            <person name="Li J."/>
            <person name="Li M."/>
            <person name="Law P.T.W."/>
            <person name="Wu Y.L."/>
            <person name="Cai Z.L."/>
            <person name="Qin H."/>
            <person name="Bao Y."/>
            <person name="Leung R.K.K."/>
            <person name="Ng P.K.S."/>
            <person name="Zou J."/>
            <person name="Zhong X.J."/>
            <person name="Ran P.X."/>
            <person name="Zhong N.S."/>
            <person name="Liu Z.G."/>
            <person name="Tsui S.K.W."/>
        </authorList>
    </citation>
    <scope>NUCLEOTIDE SEQUENCE</scope>
    <source>
        <strain evidence="6">Derf</strain>
        <tissue evidence="6">Whole organism</tissue>
    </source>
</reference>
<name>A0A922L2S7_DERFA</name>
<dbReference type="PANTHER" id="PTHR23104">
    <property type="entry name" value="MULTIPLE COAGULATION FACTOR DEFICIENCY PROTEIN 2 NEURAL STEM CELL DERIVED NEURONAL SURVIVAL PROTEIN"/>
    <property type="match status" value="1"/>
</dbReference>
<dbReference type="PROSITE" id="PS50222">
    <property type="entry name" value="EF_HAND_2"/>
    <property type="match status" value="1"/>
</dbReference>
<evidence type="ECO:0000256" key="4">
    <source>
        <dbReference type="SAM" id="SignalP"/>
    </source>
</evidence>
<feature type="signal peptide" evidence="4">
    <location>
        <begin position="1"/>
        <end position="29"/>
    </location>
</feature>